<keyword evidence="1" id="KW-0732">Signal</keyword>
<dbReference type="OrthoDB" id="5307922at2759"/>
<dbReference type="GeneID" id="19318217"/>
<dbReference type="PANTHER" id="PTHR11799:SF12">
    <property type="entry name" value="PARAOXONASE-RELATED"/>
    <property type="match status" value="1"/>
</dbReference>
<sequence>MSKVLPILGLPVLLAAVGYQFLTGPGHFVHDTLGVGRVVESVNNQRCHQIPELQACEDMWLHQETGLLYMTCGEPLKRQKWLPAVGHLDHLNKPDDEYLAILDTRASGPVASRITRVKPRGFKGTFNLHGFDIWETPSASSEVKSTFNIFLVNHRAPFDPDTGEPQQADFVGANSTVELFESAAGEGSMRHVRTYAHKQIRTPNRPAAAGPDSFVYSNDHTRKTGLSREFDLLIPSDISYCDPTECHKLERIAMPNGVVRSRTKPNQFFVASSSDPYVRLYELQADKTTVLLDKIYTGYPADNLSTDAEGNVYVAVFPKALPILGKYFKDPLNSVIPSAILKISPNTDQDRFYGKKFKVTKLFEDSGEIFTGATVGVVDSQNKKLFIGGVLSPYIVECQL</sequence>
<dbReference type="InterPro" id="IPR011042">
    <property type="entry name" value="6-blade_b-propeller_TolB-like"/>
</dbReference>
<dbReference type="EMBL" id="KE361635">
    <property type="protein sequence ID" value="EPQ28283.1"/>
    <property type="molecule type" value="Genomic_DNA"/>
</dbReference>
<name>A0A061H6M7_9BASI</name>
<organism evidence="2 3">
    <name type="scientific">Pseudozyma flocculosa PF-1</name>
    <dbReference type="NCBI Taxonomy" id="1277687"/>
    <lineage>
        <taxon>Eukaryota</taxon>
        <taxon>Fungi</taxon>
        <taxon>Dikarya</taxon>
        <taxon>Basidiomycota</taxon>
        <taxon>Ustilaginomycotina</taxon>
        <taxon>Ustilaginomycetes</taxon>
        <taxon>Ustilaginales</taxon>
        <taxon>Ustilaginaceae</taxon>
        <taxon>Pseudozyma</taxon>
    </lineage>
</organism>
<feature type="signal peptide" evidence="1">
    <location>
        <begin position="1"/>
        <end position="15"/>
    </location>
</feature>
<dbReference type="eggNOG" id="ENOG502RYG9">
    <property type="taxonomic scope" value="Eukaryota"/>
</dbReference>
<protein>
    <recommendedName>
        <fullName evidence="4">SMP-30/Gluconolactonase/LRE-like region domain-containing protein</fullName>
    </recommendedName>
</protein>
<feature type="chain" id="PRO_5012294291" description="SMP-30/Gluconolactonase/LRE-like region domain-containing protein" evidence="1">
    <location>
        <begin position="16"/>
        <end position="400"/>
    </location>
</feature>
<dbReference type="HOGENOM" id="CLU_033924_1_0_1"/>
<evidence type="ECO:0000256" key="1">
    <source>
        <dbReference type="SAM" id="SignalP"/>
    </source>
</evidence>
<accession>A0A061H6M7</accession>
<dbReference type="InterPro" id="IPR051288">
    <property type="entry name" value="Serum_paraoxonase/arylesterase"/>
</dbReference>
<dbReference type="Proteomes" id="UP000053664">
    <property type="component" value="Unassembled WGS sequence"/>
</dbReference>
<evidence type="ECO:0000313" key="2">
    <source>
        <dbReference type="EMBL" id="EPQ28283.1"/>
    </source>
</evidence>
<dbReference type="AlphaFoldDB" id="A0A061H6M7"/>
<dbReference type="Gene3D" id="2.120.10.30">
    <property type="entry name" value="TolB, C-terminal domain"/>
    <property type="match status" value="1"/>
</dbReference>
<dbReference type="KEGG" id="pfp:PFL1_04110"/>
<dbReference type="SUPFAM" id="SSF63829">
    <property type="entry name" value="Calcium-dependent phosphotriesterase"/>
    <property type="match status" value="1"/>
</dbReference>
<dbReference type="PANTHER" id="PTHR11799">
    <property type="entry name" value="PARAOXONASE"/>
    <property type="match status" value="1"/>
</dbReference>
<proteinExistence type="predicted"/>
<evidence type="ECO:0008006" key="4">
    <source>
        <dbReference type="Google" id="ProtNLM"/>
    </source>
</evidence>
<evidence type="ECO:0000313" key="3">
    <source>
        <dbReference type="Proteomes" id="UP000053664"/>
    </source>
</evidence>
<reference evidence="2 3" key="1">
    <citation type="journal article" date="2013" name="Plant Cell">
        <title>The transition from a phytopathogenic smut ancestor to an anamorphic biocontrol agent deciphered by comparative whole-genome analysis.</title>
        <authorList>
            <person name="Lefebvre F."/>
            <person name="Joly D.L."/>
            <person name="Labbe C."/>
            <person name="Teichmann B."/>
            <person name="Linning R."/>
            <person name="Belzile F."/>
            <person name="Bakkeren G."/>
            <person name="Belanger R.R."/>
        </authorList>
    </citation>
    <scope>NUCLEOTIDE SEQUENCE [LARGE SCALE GENOMIC DNA]</scope>
    <source>
        <strain evidence="2 3">PF-1</strain>
    </source>
</reference>
<dbReference type="RefSeq" id="XP_007879825.1">
    <property type="nucleotide sequence ID" value="XM_007881634.1"/>
</dbReference>
<gene>
    <name evidence="2" type="ORF">PFL1_04110</name>
</gene>